<keyword evidence="2" id="KW-1003">Cell membrane</keyword>
<keyword evidence="6" id="KW-0732">Signal</keyword>
<feature type="chain" id="PRO_5016309340" evidence="6">
    <location>
        <begin position="25"/>
        <end position="150"/>
    </location>
</feature>
<evidence type="ECO:0000256" key="1">
    <source>
        <dbReference type="ARBA" id="ARBA00004651"/>
    </source>
</evidence>
<dbReference type="RefSeq" id="WP_111356039.1">
    <property type="nucleotide sequence ID" value="NZ_NHSK01000021.1"/>
</dbReference>
<evidence type="ECO:0000313" key="8">
    <source>
        <dbReference type="EMBL" id="RAI40757.1"/>
    </source>
</evidence>
<evidence type="ECO:0000256" key="2">
    <source>
        <dbReference type="ARBA" id="ARBA00022475"/>
    </source>
</evidence>
<evidence type="ECO:0000256" key="6">
    <source>
        <dbReference type="SAM" id="SignalP"/>
    </source>
</evidence>
<accession>A0A327KR57</accession>
<dbReference type="Gene3D" id="3.30.450.20">
    <property type="entry name" value="PAS domain"/>
    <property type="match status" value="1"/>
</dbReference>
<evidence type="ECO:0000256" key="4">
    <source>
        <dbReference type="ARBA" id="ARBA00022989"/>
    </source>
</evidence>
<gene>
    <name evidence="8" type="ORF">CH338_05210</name>
</gene>
<dbReference type="GO" id="GO:0005886">
    <property type="term" value="C:plasma membrane"/>
    <property type="evidence" value="ECO:0007669"/>
    <property type="project" value="UniProtKB-SubCell"/>
</dbReference>
<comment type="subcellular location">
    <subcellularLocation>
        <location evidence="1">Cell membrane</location>
        <topology evidence="1">Multi-pass membrane protein</topology>
    </subcellularLocation>
</comment>
<protein>
    <submittedName>
        <fullName evidence="8">Chemotaxis protein</fullName>
    </submittedName>
</protein>
<feature type="domain" description="Single Cache" evidence="7">
    <location>
        <begin position="29"/>
        <end position="147"/>
    </location>
</feature>
<evidence type="ECO:0000259" key="7">
    <source>
        <dbReference type="Pfam" id="PF17200"/>
    </source>
</evidence>
<proteinExistence type="predicted"/>
<dbReference type="AlphaFoldDB" id="A0A327KR57"/>
<dbReference type="InterPro" id="IPR033480">
    <property type="entry name" value="sCache_2"/>
</dbReference>
<sequence>MRKATLLSAMASVAFLVTAIVADAQQFGSAAEAKAMLEKAIAEVKANEAAAIEKFKKGEAGYKDRDLYVFCFDAKTGIVTAHPSLIGTDIRVLKDKTGKVIGEDIFAAAKDGTVTTVDYFFPKPGGTDPVAKQSFVTKVGGQGCAVGYYK</sequence>
<name>A0A327KR57_9BRAD</name>
<dbReference type="EMBL" id="NPEU01000033">
    <property type="protein sequence ID" value="RAI40757.1"/>
    <property type="molecule type" value="Genomic_DNA"/>
</dbReference>
<evidence type="ECO:0000256" key="5">
    <source>
        <dbReference type="ARBA" id="ARBA00023136"/>
    </source>
</evidence>
<evidence type="ECO:0000256" key="3">
    <source>
        <dbReference type="ARBA" id="ARBA00022692"/>
    </source>
</evidence>
<keyword evidence="5" id="KW-0472">Membrane</keyword>
<keyword evidence="9" id="KW-1185">Reference proteome</keyword>
<feature type="signal peptide" evidence="6">
    <location>
        <begin position="1"/>
        <end position="24"/>
    </location>
</feature>
<reference evidence="8 9" key="1">
    <citation type="submission" date="2017-07" db="EMBL/GenBank/DDBJ databases">
        <title>Draft Genome Sequences of Select Purple Nonsulfur Bacteria.</title>
        <authorList>
            <person name="Lasarre B."/>
            <person name="Mckinlay J.B."/>
        </authorList>
    </citation>
    <scope>NUCLEOTIDE SEQUENCE [LARGE SCALE GENOMIC DNA]</scope>
    <source>
        <strain evidence="8 9">DSM 11907</strain>
    </source>
</reference>
<dbReference type="OrthoDB" id="8454481at2"/>
<keyword evidence="3" id="KW-0812">Transmembrane</keyword>
<dbReference type="Pfam" id="PF17200">
    <property type="entry name" value="sCache_2"/>
    <property type="match status" value="1"/>
</dbReference>
<evidence type="ECO:0000313" key="9">
    <source>
        <dbReference type="Proteomes" id="UP000248863"/>
    </source>
</evidence>
<organism evidence="8 9">
    <name type="scientific">Rhodoplanes elegans</name>
    <dbReference type="NCBI Taxonomy" id="29408"/>
    <lineage>
        <taxon>Bacteria</taxon>
        <taxon>Pseudomonadati</taxon>
        <taxon>Pseudomonadota</taxon>
        <taxon>Alphaproteobacteria</taxon>
        <taxon>Hyphomicrobiales</taxon>
        <taxon>Nitrobacteraceae</taxon>
        <taxon>Rhodoplanes</taxon>
    </lineage>
</organism>
<comment type="caution">
    <text evidence="8">The sequence shown here is derived from an EMBL/GenBank/DDBJ whole genome shotgun (WGS) entry which is preliminary data.</text>
</comment>
<keyword evidence="4" id="KW-1133">Transmembrane helix</keyword>
<dbReference type="Proteomes" id="UP000248863">
    <property type="component" value="Unassembled WGS sequence"/>
</dbReference>